<name>A0ABR2A512_9ROSI</name>
<proteinExistence type="predicted"/>
<organism evidence="1 2">
    <name type="scientific">Hibiscus sabdariffa</name>
    <name type="common">roselle</name>
    <dbReference type="NCBI Taxonomy" id="183260"/>
    <lineage>
        <taxon>Eukaryota</taxon>
        <taxon>Viridiplantae</taxon>
        <taxon>Streptophyta</taxon>
        <taxon>Embryophyta</taxon>
        <taxon>Tracheophyta</taxon>
        <taxon>Spermatophyta</taxon>
        <taxon>Magnoliopsida</taxon>
        <taxon>eudicotyledons</taxon>
        <taxon>Gunneridae</taxon>
        <taxon>Pentapetalae</taxon>
        <taxon>rosids</taxon>
        <taxon>malvids</taxon>
        <taxon>Malvales</taxon>
        <taxon>Malvaceae</taxon>
        <taxon>Malvoideae</taxon>
        <taxon>Hibiscus</taxon>
    </lineage>
</organism>
<dbReference type="Proteomes" id="UP001396334">
    <property type="component" value="Unassembled WGS sequence"/>
</dbReference>
<sequence>MAIVCPQRYNSSFAPHQTTHHVGIMHSSSKRYSQPTAGPSTPFIRGTTEGHIGPLLSRRLPLRVTGLNEERIHEPEEAYKPFSASDDTEEERNEVRGRGGLVLLERGEQEHLYVVFLPDVGLPGSENTAMIISIIASFFSFFQNLGANAIATGASPVTSIFESFSGSIT</sequence>
<evidence type="ECO:0000313" key="1">
    <source>
        <dbReference type="EMBL" id="KAK8488095.1"/>
    </source>
</evidence>
<evidence type="ECO:0000313" key="2">
    <source>
        <dbReference type="Proteomes" id="UP001396334"/>
    </source>
</evidence>
<dbReference type="EMBL" id="JBBPBN010000365">
    <property type="protein sequence ID" value="KAK8488095.1"/>
    <property type="molecule type" value="Genomic_DNA"/>
</dbReference>
<protein>
    <submittedName>
        <fullName evidence="1">Uncharacterized protein</fullName>
    </submittedName>
</protein>
<gene>
    <name evidence="1" type="ORF">V6N11_019765</name>
</gene>
<comment type="caution">
    <text evidence="1">The sequence shown here is derived from an EMBL/GenBank/DDBJ whole genome shotgun (WGS) entry which is preliminary data.</text>
</comment>
<accession>A0ABR2A512</accession>
<reference evidence="1 2" key="1">
    <citation type="journal article" date="2024" name="G3 (Bethesda)">
        <title>Genome assembly of Hibiscus sabdariffa L. provides insights into metabolisms of medicinal natural products.</title>
        <authorList>
            <person name="Kim T."/>
        </authorList>
    </citation>
    <scope>NUCLEOTIDE SEQUENCE [LARGE SCALE GENOMIC DNA]</scope>
    <source>
        <strain evidence="1">TK-2024</strain>
        <tissue evidence="1">Old leaves</tissue>
    </source>
</reference>
<keyword evidence="2" id="KW-1185">Reference proteome</keyword>